<feature type="signal peptide" evidence="1">
    <location>
        <begin position="1"/>
        <end position="20"/>
    </location>
</feature>
<evidence type="ECO:0000313" key="2">
    <source>
        <dbReference type="EMBL" id="KAF5327090.1"/>
    </source>
</evidence>
<proteinExistence type="predicted"/>
<keyword evidence="3" id="KW-1185">Reference proteome</keyword>
<comment type="caution">
    <text evidence="2">The sequence shown here is derived from an EMBL/GenBank/DDBJ whole genome shotgun (WGS) entry which is preliminary data.</text>
</comment>
<dbReference type="PANTHER" id="PTHR37487:SF2">
    <property type="entry name" value="EXPRESSED PROTEIN"/>
    <property type="match status" value="1"/>
</dbReference>
<protein>
    <submittedName>
        <fullName evidence="2">Uncharacterized protein</fullName>
    </submittedName>
</protein>
<sequence length="123" mass="13162">MKPSFVPVAAALALAGSVAAQFTINTPLDVIVCQPTLIAWADGTPPFFLNQALIYFSSVLPANRPNATPLLDFGEVSGHELTWVVNITAGTSGFFNLRDSAGFIAQSDTFTVQRSRDTSCLRK</sequence>
<accession>A0A8H5BPQ6</accession>
<gene>
    <name evidence="2" type="ORF">D9619_005060</name>
</gene>
<dbReference type="Proteomes" id="UP000567179">
    <property type="component" value="Unassembled WGS sequence"/>
</dbReference>
<evidence type="ECO:0000256" key="1">
    <source>
        <dbReference type="SAM" id="SignalP"/>
    </source>
</evidence>
<name>A0A8H5BPQ6_9AGAR</name>
<keyword evidence="1" id="KW-0732">Signal</keyword>
<dbReference type="EMBL" id="JAACJJ010000014">
    <property type="protein sequence ID" value="KAF5327090.1"/>
    <property type="molecule type" value="Genomic_DNA"/>
</dbReference>
<feature type="chain" id="PRO_5034865716" evidence="1">
    <location>
        <begin position="21"/>
        <end position="123"/>
    </location>
</feature>
<evidence type="ECO:0000313" key="3">
    <source>
        <dbReference type="Proteomes" id="UP000567179"/>
    </source>
</evidence>
<dbReference type="AlphaFoldDB" id="A0A8H5BPQ6"/>
<organism evidence="2 3">
    <name type="scientific">Psilocybe cf. subviscida</name>
    <dbReference type="NCBI Taxonomy" id="2480587"/>
    <lineage>
        <taxon>Eukaryota</taxon>
        <taxon>Fungi</taxon>
        <taxon>Dikarya</taxon>
        <taxon>Basidiomycota</taxon>
        <taxon>Agaricomycotina</taxon>
        <taxon>Agaricomycetes</taxon>
        <taxon>Agaricomycetidae</taxon>
        <taxon>Agaricales</taxon>
        <taxon>Agaricineae</taxon>
        <taxon>Strophariaceae</taxon>
        <taxon>Psilocybe</taxon>
    </lineage>
</organism>
<reference evidence="2 3" key="1">
    <citation type="journal article" date="2020" name="ISME J.">
        <title>Uncovering the hidden diversity of litter-decomposition mechanisms in mushroom-forming fungi.</title>
        <authorList>
            <person name="Floudas D."/>
            <person name="Bentzer J."/>
            <person name="Ahren D."/>
            <person name="Johansson T."/>
            <person name="Persson P."/>
            <person name="Tunlid A."/>
        </authorList>
    </citation>
    <scope>NUCLEOTIDE SEQUENCE [LARGE SCALE GENOMIC DNA]</scope>
    <source>
        <strain evidence="2 3">CBS 101986</strain>
    </source>
</reference>
<dbReference type="PANTHER" id="PTHR37487">
    <property type="entry name" value="CHROMOSOME 1, WHOLE GENOME SHOTGUN SEQUENCE"/>
    <property type="match status" value="1"/>
</dbReference>